<evidence type="ECO:0000313" key="3">
    <source>
        <dbReference type="Proteomes" id="UP000470302"/>
    </source>
</evidence>
<comment type="caution">
    <text evidence="2">The sequence shown here is derived from an EMBL/GenBank/DDBJ whole genome shotgun (WGS) entry which is preliminary data.</text>
</comment>
<feature type="transmembrane region" description="Helical" evidence="1">
    <location>
        <begin position="21"/>
        <end position="38"/>
    </location>
</feature>
<keyword evidence="1" id="KW-0472">Membrane</keyword>
<dbReference type="EMBL" id="WWCW01000003">
    <property type="protein sequence ID" value="MYM85945.1"/>
    <property type="molecule type" value="Genomic_DNA"/>
</dbReference>
<keyword evidence="1" id="KW-1133">Transmembrane helix</keyword>
<dbReference type="Proteomes" id="UP000470302">
    <property type="component" value="Unassembled WGS sequence"/>
</dbReference>
<reference evidence="2 3" key="1">
    <citation type="submission" date="2020-01" db="EMBL/GenBank/DDBJ databases">
        <title>Novel species isolated from a subtropical stream in China.</title>
        <authorList>
            <person name="Lu H."/>
        </authorList>
    </citation>
    <scope>NUCLEOTIDE SEQUENCE [LARGE SCALE GENOMIC DNA]</scope>
    <source>
        <strain evidence="2 3">FT82W</strain>
    </source>
</reference>
<evidence type="ECO:0000256" key="1">
    <source>
        <dbReference type="SAM" id="Phobius"/>
    </source>
</evidence>
<protein>
    <submittedName>
        <fullName evidence="2">Uncharacterized protein</fullName>
    </submittedName>
</protein>
<sequence>MMKELTLQEVDSVGGAISKDAAYGAAVAVAGGLLGFGLTVTAPVWGTALLLGGSIFGSGMAIYYVMAE</sequence>
<evidence type="ECO:0000313" key="2">
    <source>
        <dbReference type="EMBL" id="MYM85945.1"/>
    </source>
</evidence>
<feature type="transmembrane region" description="Helical" evidence="1">
    <location>
        <begin position="44"/>
        <end position="66"/>
    </location>
</feature>
<dbReference type="RefSeq" id="WP_161095258.1">
    <property type="nucleotide sequence ID" value="NZ_WWCW01000003.1"/>
</dbReference>
<proteinExistence type="predicted"/>
<dbReference type="AlphaFoldDB" id="A0A845FXU0"/>
<organism evidence="2 3">
    <name type="scientific">Duganella vulcania</name>
    <dbReference type="NCBI Taxonomy" id="2692166"/>
    <lineage>
        <taxon>Bacteria</taxon>
        <taxon>Pseudomonadati</taxon>
        <taxon>Pseudomonadota</taxon>
        <taxon>Betaproteobacteria</taxon>
        <taxon>Burkholderiales</taxon>
        <taxon>Oxalobacteraceae</taxon>
        <taxon>Telluria group</taxon>
        <taxon>Duganella</taxon>
    </lineage>
</organism>
<gene>
    <name evidence="2" type="ORF">GTP91_01990</name>
</gene>
<name>A0A845FXU0_9BURK</name>
<keyword evidence="1" id="KW-0812">Transmembrane</keyword>
<accession>A0A845FXU0</accession>